<keyword evidence="11" id="KW-0576">Peroxisome</keyword>
<evidence type="ECO:0000256" key="8">
    <source>
        <dbReference type="ARBA" id="ARBA00022989"/>
    </source>
</evidence>
<gene>
    <name evidence="16" type="primary">FIS1</name>
</gene>
<evidence type="ECO:0000256" key="13">
    <source>
        <dbReference type="ARBA" id="ARBA00064597"/>
    </source>
</evidence>
<dbReference type="OrthoDB" id="421154at2759"/>
<feature type="transmembrane region" description="Helical" evidence="15">
    <location>
        <begin position="122"/>
        <end position="147"/>
    </location>
</feature>
<organism evidence="16 17">
    <name type="scientific">Strigops habroptila</name>
    <name type="common">Kakapo</name>
    <dbReference type="NCBI Taxonomy" id="2489341"/>
    <lineage>
        <taxon>Eukaryota</taxon>
        <taxon>Metazoa</taxon>
        <taxon>Chordata</taxon>
        <taxon>Craniata</taxon>
        <taxon>Vertebrata</taxon>
        <taxon>Euteleostomi</taxon>
        <taxon>Archelosauria</taxon>
        <taxon>Archosauria</taxon>
        <taxon>Dinosauria</taxon>
        <taxon>Saurischia</taxon>
        <taxon>Theropoda</taxon>
        <taxon>Coelurosauria</taxon>
        <taxon>Aves</taxon>
        <taxon>Neognathae</taxon>
        <taxon>Neoaves</taxon>
        <taxon>Telluraves</taxon>
        <taxon>Australaves</taxon>
        <taxon>Psittaciformes</taxon>
        <taxon>Psittacidae</taxon>
        <taxon>Strigops</taxon>
    </lineage>
</organism>
<dbReference type="GeneID" id="115603042"/>
<dbReference type="PANTHER" id="PTHR13247">
    <property type="entry name" value="TETRATRICOPEPTIDE REPEAT PROTEIN 11 TPR REPEAT PROTEIN 11"/>
    <property type="match status" value="1"/>
</dbReference>
<dbReference type="GO" id="GO:0006626">
    <property type="term" value="P:protein targeting to mitochondrion"/>
    <property type="evidence" value="ECO:0007669"/>
    <property type="project" value="Ensembl"/>
</dbReference>
<dbReference type="SUPFAM" id="SSF48452">
    <property type="entry name" value="TPR-like"/>
    <property type="match status" value="1"/>
</dbReference>
<evidence type="ECO:0000256" key="10">
    <source>
        <dbReference type="ARBA" id="ARBA00023136"/>
    </source>
</evidence>
<dbReference type="GO" id="GO:2000192">
    <property type="term" value="P:negative regulation of fatty acid transport"/>
    <property type="evidence" value="ECO:0007669"/>
    <property type="project" value="Ensembl"/>
</dbReference>
<evidence type="ECO:0000256" key="15">
    <source>
        <dbReference type="SAM" id="Phobius"/>
    </source>
</evidence>
<dbReference type="OMA" id="QFNYAWG"/>
<name>A0A672UM41_STRHB</name>
<evidence type="ECO:0000256" key="3">
    <source>
        <dbReference type="ARBA" id="ARBA00008937"/>
    </source>
</evidence>
<keyword evidence="6" id="KW-0053">Apoptosis</keyword>
<sequence length="152" mass="16984">MDPDFDDVVSVEDLMALERRYAEQRQGGAVTRSCQFEYAWGLVRSPYGGDVRKGVALLQELLPKGTREEQRDYVFYLALGNYRLKEYERALEHVERLLGAEPQNPQGLRLRRRIRDSMKRDGLLGAAIVGGVALGVAGLAGLLGLAISRARH</sequence>
<keyword evidence="7 14" id="KW-1000">Mitochondrion outer membrane</keyword>
<dbReference type="GO" id="GO:0000266">
    <property type="term" value="P:mitochondrial fission"/>
    <property type="evidence" value="ECO:0007669"/>
    <property type="project" value="UniProtKB-UniRule"/>
</dbReference>
<evidence type="ECO:0000313" key="16">
    <source>
        <dbReference type="Ensembl" id="ENSSHBP00005015133.1"/>
    </source>
</evidence>
<evidence type="ECO:0000256" key="2">
    <source>
        <dbReference type="ARBA" id="ARBA00004572"/>
    </source>
</evidence>
<comment type="subcellular location">
    <subcellularLocation>
        <location evidence="2">Mitochondrion outer membrane</location>
        <topology evidence="2">Single-pass membrane protein</topology>
    </subcellularLocation>
    <subcellularLocation>
        <location evidence="1">Peroxisome membrane</location>
        <topology evidence="1">Single-pass membrane protein</topology>
    </subcellularLocation>
</comment>
<comment type="function">
    <text evidence="12">Involved in the fragmentation of the mitochondrial network and its perinuclear clustering. Plays a minor role in the recruitment and association of the fission mediator dynamin-related protein 1 (DNM1L) to the mitochondrial surface and mitochondrial fission. May not be essential for the assembly of functional fission complexes and the subsequent membrane scission event. Also mediates peroxisomal fission. May act when the products of fission are directed toward mitochondrial homeostasis, mitophagy, or apoptosis. Can induce cytochrome c release from the mitochondrion to the cytosol, ultimately leading to apoptosis.</text>
</comment>
<keyword evidence="17" id="KW-1185">Reference proteome</keyword>
<dbReference type="GO" id="GO:2001244">
    <property type="term" value="P:positive regulation of intrinsic apoptotic signaling pathway"/>
    <property type="evidence" value="ECO:0007669"/>
    <property type="project" value="Ensembl"/>
</dbReference>
<dbReference type="GeneTree" id="ENSGT00390000000592"/>
<dbReference type="InterPro" id="IPR028058">
    <property type="entry name" value="Fis1_TPR_N"/>
</dbReference>
<evidence type="ECO:0000256" key="7">
    <source>
        <dbReference type="ARBA" id="ARBA00022787"/>
    </source>
</evidence>
<dbReference type="PANTHER" id="PTHR13247:SF0">
    <property type="entry name" value="MITOCHONDRIAL FISSION 1 PROTEIN"/>
    <property type="match status" value="1"/>
</dbReference>
<proteinExistence type="inferred from homology"/>
<dbReference type="GO" id="GO:0032991">
    <property type="term" value="C:protein-containing complex"/>
    <property type="evidence" value="ECO:0007669"/>
    <property type="project" value="Ensembl"/>
</dbReference>
<keyword evidence="9 14" id="KW-0496">Mitochondrion</keyword>
<evidence type="ECO:0000256" key="12">
    <source>
        <dbReference type="ARBA" id="ARBA00054909"/>
    </source>
</evidence>
<evidence type="ECO:0000256" key="4">
    <source>
        <dbReference type="ARBA" id="ARBA00014314"/>
    </source>
</evidence>
<protein>
    <recommendedName>
        <fullName evidence="4 14">Mitochondrial fission 1 protein</fullName>
    </recommendedName>
</protein>
<dbReference type="GO" id="GO:0016559">
    <property type="term" value="P:peroxisome fission"/>
    <property type="evidence" value="ECO:0007669"/>
    <property type="project" value="Ensembl"/>
</dbReference>
<dbReference type="AlphaFoldDB" id="A0A672UM41"/>
<dbReference type="GO" id="GO:0043653">
    <property type="term" value="P:mitochondrial fragmentation involved in apoptotic process"/>
    <property type="evidence" value="ECO:0007669"/>
    <property type="project" value="TreeGrafter"/>
</dbReference>
<dbReference type="CDD" id="cd12212">
    <property type="entry name" value="Fis1"/>
    <property type="match status" value="1"/>
</dbReference>
<dbReference type="Ensembl" id="ENSSHBT00005018142.1">
    <property type="protein sequence ID" value="ENSSHBP00005015133.1"/>
    <property type="gene ID" value="ENSSHBG00005013257.1"/>
</dbReference>
<evidence type="ECO:0000256" key="6">
    <source>
        <dbReference type="ARBA" id="ARBA00022703"/>
    </source>
</evidence>
<dbReference type="Pfam" id="PF14852">
    <property type="entry name" value="Fis1_TPR_N"/>
    <property type="match status" value="1"/>
</dbReference>
<dbReference type="CTD" id="51024"/>
<dbReference type="GO" id="GO:0000422">
    <property type="term" value="P:autophagy of mitochondrion"/>
    <property type="evidence" value="ECO:0007669"/>
    <property type="project" value="TreeGrafter"/>
</dbReference>
<dbReference type="InterPro" id="IPR033745">
    <property type="entry name" value="Fis1_cytosol"/>
</dbReference>
<evidence type="ECO:0000256" key="14">
    <source>
        <dbReference type="PIRNR" id="PIRNR008835"/>
    </source>
</evidence>
<keyword evidence="5 15" id="KW-0812">Transmembrane</keyword>
<evidence type="ECO:0000313" key="17">
    <source>
        <dbReference type="Proteomes" id="UP000472266"/>
    </source>
</evidence>
<dbReference type="InterPro" id="IPR028061">
    <property type="entry name" value="Fis1_TPR_C"/>
</dbReference>
<dbReference type="Proteomes" id="UP000472266">
    <property type="component" value="Unplaced"/>
</dbReference>
<dbReference type="GO" id="GO:0042802">
    <property type="term" value="F:identical protein binding"/>
    <property type="evidence" value="ECO:0007669"/>
    <property type="project" value="Ensembl"/>
</dbReference>
<dbReference type="GO" id="GO:0005778">
    <property type="term" value="C:peroxisomal membrane"/>
    <property type="evidence" value="ECO:0007669"/>
    <property type="project" value="UniProtKB-SubCell"/>
</dbReference>
<comment type="domain">
    <text evidence="14">The C-terminus is required for mitochondrial localization, while the N-terminus is necessary for mitochondrial fission.</text>
</comment>
<reference evidence="16" key="2">
    <citation type="submission" date="2025-09" db="UniProtKB">
        <authorList>
            <consortium name="Ensembl"/>
        </authorList>
    </citation>
    <scope>IDENTIFICATION</scope>
</reference>
<dbReference type="InParanoid" id="A0A672UM41"/>
<comment type="similarity">
    <text evidence="3 14">Belongs to the FIS1 family.</text>
</comment>
<dbReference type="GO" id="GO:1903579">
    <property type="term" value="P:negative regulation of ATP metabolic process"/>
    <property type="evidence" value="ECO:0007669"/>
    <property type="project" value="Ensembl"/>
</dbReference>
<dbReference type="FunFam" id="1.25.40.10:FF:000147">
    <property type="entry name" value="Mitochondrial fission 1 protein"/>
    <property type="match status" value="1"/>
</dbReference>
<dbReference type="InterPro" id="IPR016543">
    <property type="entry name" value="Fis1"/>
</dbReference>
<evidence type="ECO:0000256" key="11">
    <source>
        <dbReference type="ARBA" id="ARBA00023140"/>
    </source>
</evidence>
<evidence type="ECO:0000256" key="5">
    <source>
        <dbReference type="ARBA" id="ARBA00022692"/>
    </source>
</evidence>
<comment type="subunit">
    <text evidence="13">Interacts with DNM1L/DLP1 through the TPR region; may form part of a larger protein complex at the endoplasmic reticulum-mitochondrial interface during mitochondrial fission. Interacts with MARCHF5. Interacts with MIEF1. Interacts with PEX11A, PEX11B and PEX11G.</text>
</comment>
<dbReference type="Gene3D" id="1.25.40.10">
    <property type="entry name" value="Tetratricopeptide repeat domain"/>
    <property type="match status" value="1"/>
</dbReference>
<dbReference type="RefSeq" id="XP_030330432.1">
    <property type="nucleotide sequence ID" value="XM_030474572.1"/>
</dbReference>
<dbReference type="KEGG" id="shab:115603042"/>
<dbReference type="PIRSF" id="PIRSF008835">
    <property type="entry name" value="TPR_repeat_11_Fis1"/>
    <property type="match status" value="1"/>
</dbReference>
<dbReference type="Pfam" id="PF14853">
    <property type="entry name" value="Fis1_TPR_C"/>
    <property type="match status" value="1"/>
</dbReference>
<keyword evidence="10 14" id="KW-0472">Membrane</keyword>
<keyword evidence="8 15" id="KW-1133">Transmembrane helix</keyword>
<evidence type="ECO:0000256" key="9">
    <source>
        <dbReference type="ARBA" id="ARBA00023128"/>
    </source>
</evidence>
<reference evidence="16" key="1">
    <citation type="submission" date="2025-08" db="UniProtKB">
        <authorList>
            <consortium name="Ensembl"/>
        </authorList>
    </citation>
    <scope>IDENTIFICATION</scope>
</reference>
<accession>A0A672UM41</accession>
<dbReference type="GO" id="GO:0005741">
    <property type="term" value="C:mitochondrial outer membrane"/>
    <property type="evidence" value="ECO:0007669"/>
    <property type="project" value="UniProtKB-SubCell"/>
</dbReference>
<evidence type="ECO:0000256" key="1">
    <source>
        <dbReference type="ARBA" id="ARBA00004549"/>
    </source>
</evidence>
<dbReference type="InterPro" id="IPR011990">
    <property type="entry name" value="TPR-like_helical_dom_sf"/>
</dbReference>